<proteinExistence type="predicted"/>
<comment type="caution">
    <text evidence="1">The sequence shown here is derived from an EMBL/GenBank/DDBJ whole genome shotgun (WGS) entry which is preliminary data.</text>
</comment>
<evidence type="ECO:0000313" key="2">
    <source>
        <dbReference type="Proteomes" id="UP000683925"/>
    </source>
</evidence>
<dbReference type="Proteomes" id="UP000683925">
    <property type="component" value="Unassembled WGS sequence"/>
</dbReference>
<accession>A0A8S1USQ7</accession>
<dbReference type="EMBL" id="CAJJDP010000049">
    <property type="protein sequence ID" value="CAD8166852.1"/>
    <property type="molecule type" value="Genomic_DNA"/>
</dbReference>
<evidence type="ECO:0000313" key="1">
    <source>
        <dbReference type="EMBL" id="CAD8166852.1"/>
    </source>
</evidence>
<organism evidence="1 2">
    <name type="scientific">Paramecium octaurelia</name>
    <dbReference type="NCBI Taxonomy" id="43137"/>
    <lineage>
        <taxon>Eukaryota</taxon>
        <taxon>Sar</taxon>
        <taxon>Alveolata</taxon>
        <taxon>Ciliophora</taxon>
        <taxon>Intramacronucleata</taxon>
        <taxon>Oligohymenophorea</taxon>
        <taxon>Peniculida</taxon>
        <taxon>Parameciidae</taxon>
        <taxon>Paramecium</taxon>
    </lineage>
</organism>
<reference evidence="1" key="1">
    <citation type="submission" date="2021-01" db="EMBL/GenBank/DDBJ databases">
        <authorList>
            <consortium name="Genoscope - CEA"/>
            <person name="William W."/>
        </authorList>
    </citation>
    <scope>NUCLEOTIDE SEQUENCE</scope>
</reference>
<gene>
    <name evidence="1" type="ORF">POCTA_138.1.T0490073</name>
</gene>
<dbReference type="AlphaFoldDB" id="A0A8S1USQ7"/>
<keyword evidence="2" id="KW-1185">Reference proteome</keyword>
<name>A0A8S1USQ7_PAROT</name>
<protein>
    <submittedName>
        <fullName evidence="1">Uncharacterized protein</fullName>
    </submittedName>
</protein>
<sequence length="44" mass="5012">MKNRKLFNTKKSKESFFDIGGAAQVDNHVCKIRAIVIKTEGLQF</sequence>